<name>A0ABN7AVP8_9HEMI</name>
<gene>
    <name evidence="1" type="ORF">NTJ_09069</name>
</gene>
<reference evidence="1 2" key="1">
    <citation type="submission" date="2023-09" db="EMBL/GenBank/DDBJ databases">
        <title>Nesidiocoris tenuis whole genome shotgun sequence.</title>
        <authorList>
            <person name="Shibata T."/>
            <person name="Shimoda M."/>
            <person name="Kobayashi T."/>
            <person name="Uehara T."/>
        </authorList>
    </citation>
    <scope>NUCLEOTIDE SEQUENCE [LARGE SCALE GENOMIC DNA]</scope>
    <source>
        <strain evidence="1 2">Japan</strain>
    </source>
</reference>
<evidence type="ECO:0000313" key="2">
    <source>
        <dbReference type="Proteomes" id="UP001307889"/>
    </source>
</evidence>
<sequence length="86" mass="10021">MKPTRREAVQPRRSRRDPRIYDTARNEFFFAFWSPPPPTQCLTRAICKVVFFADDSDGPRDENRPIIEFATGRRHNFGPRGAIAIE</sequence>
<organism evidence="1 2">
    <name type="scientific">Nesidiocoris tenuis</name>
    <dbReference type="NCBI Taxonomy" id="355587"/>
    <lineage>
        <taxon>Eukaryota</taxon>
        <taxon>Metazoa</taxon>
        <taxon>Ecdysozoa</taxon>
        <taxon>Arthropoda</taxon>
        <taxon>Hexapoda</taxon>
        <taxon>Insecta</taxon>
        <taxon>Pterygota</taxon>
        <taxon>Neoptera</taxon>
        <taxon>Paraneoptera</taxon>
        <taxon>Hemiptera</taxon>
        <taxon>Heteroptera</taxon>
        <taxon>Panheteroptera</taxon>
        <taxon>Cimicomorpha</taxon>
        <taxon>Miridae</taxon>
        <taxon>Dicyphina</taxon>
        <taxon>Nesidiocoris</taxon>
    </lineage>
</organism>
<protein>
    <submittedName>
        <fullName evidence="1">Uncharacterized protein</fullName>
    </submittedName>
</protein>
<keyword evidence="2" id="KW-1185">Reference proteome</keyword>
<dbReference type="Proteomes" id="UP001307889">
    <property type="component" value="Chromosome 7"/>
</dbReference>
<dbReference type="EMBL" id="AP028915">
    <property type="protein sequence ID" value="BES96260.1"/>
    <property type="molecule type" value="Genomic_DNA"/>
</dbReference>
<evidence type="ECO:0000313" key="1">
    <source>
        <dbReference type="EMBL" id="BES96260.1"/>
    </source>
</evidence>
<accession>A0ABN7AVP8</accession>
<proteinExistence type="predicted"/>